<dbReference type="Pfam" id="PF16403">
    <property type="entry name" value="Bact_surface_Ig-like"/>
    <property type="match status" value="1"/>
</dbReference>
<accession>E7FV96</accession>
<comment type="caution">
    <text evidence="2">The sequence shown here is derived from an EMBL/GenBank/DDBJ whole genome shotgun (WGS) entry which is preliminary data.</text>
</comment>
<dbReference type="EMBL" id="ACLK02000001">
    <property type="protein sequence ID" value="EFY09691.1"/>
    <property type="molecule type" value="Genomic_DNA"/>
</dbReference>
<proteinExistence type="predicted"/>
<organism evidence="2 3">
    <name type="scientific">Erysipelothrix rhusiopathiae ATCC 19414</name>
    <dbReference type="NCBI Taxonomy" id="525280"/>
    <lineage>
        <taxon>Bacteria</taxon>
        <taxon>Bacillati</taxon>
        <taxon>Bacillota</taxon>
        <taxon>Erysipelotrichia</taxon>
        <taxon>Erysipelotrichales</taxon>
        <taxon>Erysipelotrichaceae</taxon>
        <taxon>Erysipelothrix</taxon>
    </lineage>
</organism>
<evidence type="ECO:0000313" key="3">
    <source>
        <dbReference type="Proteomes" id="UP000003028"/>
    </source>
</evidence>
<name>E7FV96_ERYRH</name>
<evidence type="ECO:0000259" key="1">
    <source>
        <dbReference type="Pfam" id="PF16403"/>
    </source>
</evidence>
<evidence type="ECO:0000313" key="2">
    <source>
        <dbReference type="EMBL" id="EFY09691.1"/>
    </source>
</evidence>
<dbReference type="Gene3D" id="2.60.40.10">
    <property type="entry name" value="Immunoglobulins"/>
    <property type="match status" value="1"/>
</dbReference>
<gene>
    <name evidence="2" type="ORF">HMPREF0357_10486</name>
</gene>
<reference evidence="2" key="1">
    <citation type="submission" date="2011-01" db="EMBL/GenBank/DDBJ databases">
        <authorList>
            <person name="Muzny D."/>
            <person name="Qin X."/>
            <person name="Buhay C."/>
            <person name="Dugan-Rocha S."/>
            <person name="Ding Y."/>
            <person name="Chen G."/>
            <person name="Hawes A."/>
            <person name="Holder M."/>
            <person name="Jhangiani S."/>
            <person name="Johnson A."/>
            <person name="Khan Z."/>
            <person name="Li Z."/>
            <person name="Liu W."/>
            <person name="Liu X."/>
            <person name="Perez L."/>
            <person name="Shen H."/>
            <person name="Wang Q."/>
            <person name="Watt J."/>
            <person name="Xi L."/>
            <person name="Xin Y."/>
            <person name="Zhou J."/>
            <person name="Deng J."/>
            <person name="Jiang H."/>
            <person name="Liu Y."/>
            <person name="Qu J."/>
            <person name="Song X.-Z."/>
            <person name="Zhang L."/>
            <person name="Villasana D."/>
            <person name="Johnson A."/>
            <person name="Liu J."/>
            <person name="Liyanage D."/>
            <person name="Lorensuhewa L."/>
            <person name="Robinson T."/>
            <person name="Song A."/>
            <person name="Song B.-B."/>
            <person name="Dinh H."/>
            <person name="Thornton R."/>
            <person name="Coyle M."/>
            <person name="Francisco L."/>
            <person name="Jackson L."/>
            <person name="Javaid M."/>
            <person name="Korchina V."/>
            <person name="Kovar C."/>
            <person name="Mata R."/>
            <person name="Mathew T."/>
            <person name="Ngo R."/>
            <person name="Nguyen L."/>
            <person name="Nguyen N."/>
            <person name="Okwuonu G."/>
            <person name="Ongeri F."/>
            <person name="Pham C."/>
            <person name="Simmons D."/>
            <person name="Wilczek-Boney K."/>
            <person name="Hale W."/>
            <person name="Jakkamsetti A."/>
            <person name="Pham P."/>
            <person name="Ruth R."/>
            <person name="San Lucas F."/>
            <person name="Warren J."/>
            <person name="Zhang J."/>
            <person name="Zhao Z."/>
            <person name="Zhou C."/>
            <person name="Zhu D."/>
            <person name="Lee S."/>
            <person name="Bess C."/>
            <person name="Blankenburg K."/>
            <person name="Forbes L."/>
            <person name="Fu Q."/>
            <person name="Gubbala S."/>
            <person name="Hirani K."/>
            <person name="Jayaseelan J.C."/>
            <person name="Lara F."/>
            <person name="Munidasa M."/>
            <person name="Palculict T."/>
            <person name="Patil S."/>
            <person name="Pu L.-L."/>
            <person name="Saada N."/>
            <person name="Tang L."/>
            <person name="Weissenberger G."/>
            <person name="Zhu Y."/>
            <person name="Hemphill L."/>
            <person name="Shang Y."/>
            <person name="Youmans B."/>
            <person name="Ayvaz T."/>
            <person name="Ross M."/>
            <person name="Santibanez J."/>
            <person name="Aqrawi P."/>
            <person name="Gross S."/>
            <person name="Joshi V."/>
            <person name="Fowler G."/>
            <person name="Nazareth L."/>
            <person name="Reid J."/>
            <person name="Worley K."/>
            <person name="Petrosino J."/>
            <person name="Highlander S."/>
            <person name="Gibbs R."/>
        </authorList>
    </citation>
    <scope>NUCLEOTIDE SEQUENCE [LARGE SCALE GENOMIC DNA]</scope>
    <source>
        <strain evidence="2">ATCC 19414</strain>
    </source>
</reference>
<dbReference type="STRING" id="1648.A2I91_04785"/>
<dbReference type="Proteomes" id="UP000003028">
    <property type="component" value="Unassembled WGS sequence"/>
</dbReference>
<feature type="domain" description="Pesticidal crystal protein Cry22Aa Ig-like" evidence="1">
    <location>
        <begin position="280"/>
        <end position="347"/>
    </location>
</feature>
<dbReference type="InterPro" id="IPR032179">
    <property type="entry name" value="Cry22Aa_Ig-like"/>
</dbReference>
<dbReference type="InterPro" id="IPR013783">
    <property type="entry name" value="Ig-like_fold"/>
</dbReference>
<protein>
    <recommendedName>
        <fullName evidence="1">Pesticidal crystal protein Cry22Aa Ig-like domain-containing protein</fullName>
    </recommendedName>
</protein>
<keyword evidence="3" id="KW-1185">Reference proteome</keyword>
<sequence>MFCFTTRVKCEYIDDRRHVPNELLEVMFDKKMLHLRGWAFVRDYQNYYDSSTHEYRLHLTGPSHKVFPLSLNSVNLTRIMSYRGYRLCDDNQMNQESCNHHYENVGFAGSIPLDTLLEGDYALTLEIYHRQTHRSVEVPLYLTSMKSISHQYEGQDYLIDSVFKQGGITVYYHTLIATATPFPSYEGKVVEYGQNCSLSHGNTSFYRQGAVFQKIKDVTKYKGIVSYFKVGAKQSGCVDGRQRLIEGNDVTVYIPSTFVNYTGGSMKLKIRNRIPKLDAQPISISQYQPYDVFKSVKAVDYDQKNISQRIKVTSNNVNERIPGTYQTCYSVTNFRNQSVKSCRKVVVEMIPTYFRYLSDSSLQKAHLKIWNQSSFDSVLRDTLLRRKKYIKKSY</sequence>
<dbReference type="AlphaFoldDB" id="E7FV96"/>